<dbReference type="KEGG" id="more:E1B28_011879"/>
<name>A0A9P7RV03_9AGAR</name>
<keyword evidence="3" id="KW-1185">Reference proteome</keyword>
<feature type="compositionally biased region" description="Polar residues" evidence="1">
    <location>
        <begin position="458"/>
        <end position="476"/>
    </location>
</feature>
<feature type="region of interest" description="Disordered" evidence="1">
    <location>
        <begin position="335"/>
        <end position="392"/>
    </location>
</feature>
<feature type="region of interest" description="Disordered" evidence="1">
    <location>
        <begin position="1"/>
        <end position="21"/>
    </location>
</feature>
<dbReference type="EMBL" id="CM032187">
    <property type="protein sequence ID" value="KAG7090281.1"/>
    <property type="molecule type" value="Genomic_DNA"/>
</dbReference>
<accession>A0A9P7RV03</accession>
<dbReference type="Proteomes" id="UP001049176">
    <property type="component" value="Chromosome 7"/>
</dbReference>
<protein>
    <submittedName>
        <fullName evidence="2">Uncharacterized protein</fullName>
    </submittedName>
</protein>
<feature type="compositionally biased region" description="Polar residues" evidence="1">
    <location>
        <begin position="416"/>
        <end position="425"/>
    </location>
</feature>
<dbReference type="RefSeq" id="XP_043006751.1">
    <property type="nucleotide sequence ID" value="XM_043156936.1"/>
</dbReference>
<reference evidence="2" key="1">
    <citation type="journal article" date="2021" name="Genome Biol. Evol.">
        <title>The assembled and annotated genome of the fairy-ring fungus Marasmius oreades.</title>
        <authorList>
            <person name="Hiltunen M."/>
            <person name="Ament-Velasquez S.L."/>
            <person name="Johannesson H."/>
        </authorList>
    </citation>
    <scope>NUCLEOTIDE SEQUENCE</scope>
    <source>
        <strain evidence="2">03SP1</strain>
    </source>
</reference>
<gene>
    <name evidence="2" type="ORF">E1B28_011879</name>
</gene>
<feature type="region of interest" description="Disordered" evidence="1">
    <location>
        <begin position="278"/>
        <end position="299"/>
    </location>
</feature>
<dbReference type="OrthoDB" id="10578263at2759"/>
<dbReference type="AlphaFoldDB" id="A0A9P7RV03"/>
<dbReference type="GeneID" id="66080954"/>
<feature type="compositionally biased region" description="Low complexity" evidence="1">
    <location>
        <begin position="78"/>
        <end position="92"/>
    </location>
</feature>
<feature type="compositionally biased region" description="Low complexity" evidence="1">
    <location>
        <begin position="344"/>
        <end position="374"/>
    </location>
</feature>
<organism evidence="2 3">
    <name type="scientific">Marasmius oreades</name>
    <name type="common">fairy-ring Marasmius</name>
    <dbReference type="NCBI Taxonomy" id="181124"/>
    <lineage>
        <taxon>Eukaryota</taxon>
        <taxon>Fungi</taxon>
        <taxon>Dikarya</taxon>
        <taxon>Basidiomycota</taxon>
        <taxon>Agaricomycotina</taxon>
        <taxon>Agaricomycetes</taxon>
        <taxon>Agaricomycetidae</taxon>
        <taxon>Agaricales</taxon>
        <taxon>Marasmiineae</taxon>
        <taxon>Marasmiaceae</taxon>
        <taxon>Marasmius</taxon>
    </lineage>
</organism>
<feature type="compositionally biased region" description="Low complexity" evidence="1">
    <location>
        <begin position="438"/>
        <end position="452"/>
    </location>
</feature>
<sequence>MEFSEEEMDWASGDVDSDDEMDMDIDLDENEQERIMDIDVVGEVGAEKGVYMEFSLPPQTQTQTGVELGAPPAPSAVPGPSSSTSPTSLLSPQMMPKLEGIRLPELRMRDMDQFKAVFDMDAPAPPASSFVEYDGDSSIMTPLSLTHSDSSSPSASPSPSPTSTRKLHYYSRRFGSIASGTPVNPVTRRMWATGDGFSSVHLGLGLAPSTFESGGSMGSFMFGGGSGGSDSGASISEGVHWGVLRRREPRPNHDSMMMTAEWQAGLFSNFADIVGSAGESSGSDVGIGGGSPSLPNVPIDPVLQATDGYMGMAGMGLYEGGGMGVGGGLAGTTVGGFTFPSEQPSSSANPSTNATPSTPSGSTSSAPSTSSNTPQDFSTWGENPMVDVSTNTSTGDINMGFSMSFNPMGFPVSPNSLTTISTSNDSNHHPIISNNQPSLTSSSTCSLGSVMSPHQHHQQMNQLTSMEELRNQSSQSPSPPLGYVTA</sequence>
<proteinExistence type="predicted"/>
<evidence type="ECO:0000313" key="3">
    <source>
        <dbReference type="Proteomes" id="UP001049176"/>
    </source>
</evidence>
<feature type="region of interest" description="Disordered" evidence="1">
    <location>
        <begin position="416"/>
        <end position="486"/>
    </location>
</feature>
<comment type="caution">
    <text evidence="2">The sequence shown here is derived from an EMBL/GenBank/DDBJ whole genome shotgun (WGS) entry which is preliminary data.</text>
</comment>
<evidence type="ECO:0000256" key="1">
    <source>
        <dbReference type="SAM" id="MobiDB-lite"/>
    </source>
</evidence>
<feature type="region of interest" description="Disordered" evidence="1">
    <location>
        <begin position="141"/>
        <end position="166"/>
    </location>
</feature>
<evidence type="ECO:0000313" key="2">
    <source>
        <dbReference type="EMBL" id="KAG7090281.1"/>
    </source>
</evidence>
<feature type="compositionally biased region" description="Low complexity" evidence="1">
    <location>
        <begin position="141"/>
        <end position="164"/>
    </location>
</feature>
<feature type="region of interest" description="Disordered" evidence="1">
    <location>
        <begin position="58"/>
        <end position="95"/>
    </location>
</feature>